<dbReference type="EMBL" id="JAAIUW010000006">
    <property type="protein sequence ID" value="KAF7826322.1"/>
    <property type="molecule type" value="Genomic_DNA"/>
</dbReference>
<reference evidence="1" key="1">
    <citation type="submission" date="2020-09" db="EMBL/GenBank/DDBJ databases">
        <title>Genome-Enabled Discovery of Anthraquinone Biosynthesis in Senna tora.</title>
        <authorList>
            <person name="Kang S.-H."/>
            <person name="Pandey R.P."/>
            <person name="Lee C.-M."/>
            <person name="Sim J.-S."/>
            <person name="Jeong J.-T."/>
            <person name="Choi B.-S."/>
            <person name="Jung M."/>
            <person name="Ginzburg D."/>
            <person name="Zhao K."/>
            <person name="Won S.Y."/>
            <person name="Oh T.-J."/>
            <person name="Yu Y."/>
            <person name="Kim N.-H."/>
            <person name="Lee O.R."/>
            <person name="Lee T.-H."/>
            <person name="Bashyal P."/>
            <person name="Kim T.-S."/>
            <person name="Lee W.-H."/>
            <person name="Kawkins C."/>
            <person name="Kim C.-K."/>
            <person name="Kim J.S."/>
            <person name="Ahn B.O."/>
            <person name="Rhee S.Y."/>
            <person name="Sohng J.K."/>
        </authorList>
    </citation>
    <scope>NUCLEOTIDE SEQUENCE</scope>
    <source>
        <tissue evidence="1">Leaf</tissue>
    </source>
</reference>
<sequence>MQSTPYLFCFFSALSSFGFPVLHHLPITNQKKRGFARFEDFGNPGMHDGSLTEVDDSGEEADVGEGLAVEPISSDREVEAFGNFGQHHEDHCFGVSLVMWI</sequence>
<dbReference type="Proteomes" id="UP000634136">
    <property type="component" value="Unassembled WGS sequence"/>
</dbReference>
<keyword evidence="2" id="KW-1185">Reference proteome</keyword>
<protein>
    <submittedName>
        <fullName evidence="1">Uncharacterized protein</fullName>
    </submittedName>
</protein>
<evidence type="ECO:0000313" key="2">
    <source>
        <dbReference type="Proteomes" id="UP000634136"/>
    </source>
</evidence>
<accession>A0A834TQX6</accession>
<name>A0A834TQX6_9FABA</name>
<dbReference type="AlphaFoldDB" id="A0A834TQX6"/>
<comment type="caution">
    <text evidence="1">The sequence shown here is derived from an EMBL/GenBank/DDBJ whole genome shotgun (WGS) entry which is preliminary data.</text>
</comment>
<proteinExistence type="predicted"/>
<evidence type="ECO:0000313" key="1">
    <source>
        <dbReference type="EMBL" id="KAF7826322.1"/>
    </source>
</evidence>
<gene>
    <name evidence="1" type="ORF">G2W53_017486</name>
</gene>
<organism evidence="1 2">
    <name type="scientific">Senna tora</name>
    <dbReference type="NCBI Taxonomy" id="362788"/>
    <lineage>
        <taxon>Eukaryota</taxon>
        <taxon>Viridiplantae</taxon>
        <taxon>Streptophyta</taxon>
        <taxon>Embryophyta</taxon>
        <taxon>Tracheophyta</taxon>
        <taxon>Spermatophyta</taxon>
        <taxon>Magnoliopsida</taxon>
        <taxon>eudicotyledons</taxon>
        <taxon>Gunneridae</taxon>
        <taxon>Pentapetalae</taxon>
        <taxon>rosids</taxon>
        <taxon>fabids</taxon>
        <taxon>Fabales</taxon>
        <taxon>Fabaceae</taxon>
        <taxon>Caesalpinioideae</taxon>
        <taxon>Cassia clade</taxon>
        <taxon>Senna</taxon>
    </lineage>
</organism>